<dbReference type="SUPFAM" id="SSF48452">
    <property type="entry name" value="TPR-like"/>
    <property type="match status" value="1"/>
</dbReference>
<comment type="caution">
    <text evidence="2">The sequence shown here is derived from an EMBL/GenBank/DDBJ whole genome shotgun (WGS) entry which is preliminary data.</text>
</comment>
<keyword evidence="3" id="KW-1185">Reference proteome</keyword>
<dbReference type="Proteomes" id="UP001597058">
    <property type="component" value="Unassembled WGS sequence"/>
</dbReference>
<organism evidence="2 3">
    <name type="scientific">Streptomyces kaempferi</name>
    <dbReference type="NCBI Taxonomy" id="333725"/>
    <lineage>
        <taxon>Bacteria</taxon>
        <taxon>Bacillati</taxon>
        <taxon>Actinomycetota</taxon>
        <taxon>Actinomycetes</taxon>
        <taxon>Kitasatosporales</taxon>
        <taxon>Streptomycetaceae</taxon>
        <taxon>Streptomyces</taxon>
    </lineage>
</organism>
<feature type="compositionally biased region" description="Acidic residues" evidence="1">
    <location>
        <begin position="474"/>
        <end position="486"/>
    </location>
</feature>
<protein>
    <submittedName>
        <fullName evidence="2">Uncharacterized protein</fullName>
    </submittedName>
</protein>
<dbReference type="Gene3D" id="1.25.40.10">
    <property type="entry name" value="Tetratricopeptide repeat domain"/>
    <property type="match status" value="1"/>
</dbReference>
<dbReference type="InterPro" id="IPR011990">
    <property type="entry name" value="TPR-like_helical_dom_sf"/>
</dbReference>
<evidence type="ECO:0000313" key="3">
    <source>
        <dbReference type="Proteomes" id="UP001597058"/>
    </source>
</evidence>
<feature type="region of interest" description="Disordered" evidence="1">
    <location>
        <begin position="448"/>
        <end position="494"/>
    </location>
</feature>
<dbReference type="EMBL" id="JBHTMM010000019">
    <property type="protein sequence ID" value="MFD1307618.1"/>
    <property type="molecule type" value="Genomic_DNA"/>
</dbReference>
<evidence type="ECO:0000313" key="2">
    <source>
        <dbReference type="EMBL" id="MFD1307618.1"/>
    </source>
</evidence>
<accession>A0ABW3XHA4</accession>
<sequence length="668" mass="71856">MNNVDAPVRNTTGPTGPDARRAGELQTLLDEGTRAVVDDGDLRTGRDRFERAFRIAESVGEERAMAVAALGFGGLWVHEHRTVAGSVLLESRIRRALELLDPQSSLALRLRIRLAGEGDYRNSDNTAVLALLQQARARRNPMARAEALSLAHHCLVGPEHGALRRQLAAELVAESFRTSRRSDLLMGLLWQTVDMFLAGDPHAERCLSELRGLLAEQDHLAVGFVVSAMEVMLAVRAGRLDEAEALARACTERGIAAGDVNATVWQAAQLVTIRWYQGRVVELVPLLSEVVNSPTLSAVDDHVLAALAVAAVTAGDRRKAVSALATLCGHDLGDLPRSSSWMVTMHGVAEAAYLLDDSATAARVYELLRPYGHLPIVGSLAVACFGSAHHALGVAALTMGDVDRAVTHLRESVRQNLALAHWPAVTASWERLAVALVRAGRQAEADAVRQEMAAAAEEAAAPPPETEGPGGADEQSEDAQSDDGQSDDGQGQPAAFCTRLGRKWRIGFGGRSVLVDHSVGMLHLVVLIANPRQEIRAVDLVAGLTALNGAAEHTALSGQRTLDRVATQEYRSRLARLRVELDEFEAADDHQRAAVAQAEHDWLVRQLAGATGLGGRARRFPEGEERSRVAVSKAVRRALDRIAAADPVIGEHLRHAVHTGVRCSYWPA</sequence>
<feature type="region of interest" description="Disordered" evidence="1">
    <location>
        <begin position="1"/>
        <end position="20"/>
    </location>
</feature>
<dbReference type="RefSeq" id="WP_365768760.1">
    <property type="nucleotide sequence ID" value="NZ_JBHSKH010000136.1"/>
</dbReference>
<reference evidence="3" key="1">
    <citation type="journal article" date="2019" name="Int. J. Syst. Evol. Microbiol.">
        <title>The Global Catalogue of Microorganisms (GCM) 10K type strain sequencing project: providing services to taxonomists for standard genome sequencing and annotation.</title>
        <authorList>
            <consortium name="The Broad Institute Genomics Platform"/>
            <consortium name="The Broad Institute Genome Sequencing Center for Infectious Disease"/>
            <person name="Wu L."/>
            <person name="Ma J."/>
        </authorList>
    </citation>
    <scope>NUCLEOTIDE SEQUENCE [LARGE SCALE GENOMIC DNA]</scope>
    <source>
        <strain evidence="3">CGMCC 4.7020</strain>
    </source>
</reference>
<evidence type="ECO:0000256" key="1">
    <source>
        <dbReference type="SAM" id="MobiDB-lite"/>
    </source>
</evidence>
<proteinExistence type="predicted"/>
<feature type="compositionally biased region" description="Low complexity" evidence="1">
    <location>
        <begin position="450"/>
        <end position="460"/>
    </location>
</feature>
<gene>
    <name evidence="2" type="ORF">ACFQ5X_17405</name>
</gene>
<name>A0ABW3XHA4_9ACTN</name>
<feature type="compositionally biased region" description="Polar residues" evidence="1">
    <location>
        <begin position="1"/>
        <end position="14"/>
    </location>
</feature>